<feature type="region of interest" description="Disordered" evidence="1">
    <location>
        <begin position="17"/>
        <end position="107"/>
    </location>
</feature>
<dbReference type="SUPFAM" id="SSF81585">
    <property type="entry name" value="PsbU/PolX domain-like"/>
    <property type="match status" value="1"/>
</dbReference>
<evidence type="ECO:0000256" key="1">
    <source>
        <dbReference type="SAM" id="MobiDB-lite"/>
    </source>
</evidence>
<dbReference type="Pfam" id="PF12836">
    <property type="entry name" value="HHH_3"/>
    <property type="match status" value="1"/>
</dbReference>
<gene>
    <name evidence="2" type="ORF">QO016_003565</name>
</gene>
<evidence type="ECO:0000313" key="2">
    <source>
        <dbReference type="EMBL" id="MDQ0444057.1"/>
    </source>
</evidence>
<keyword evidence="3" id="KW-1185">Reference proteome</keyword>
<organism evidence="2 3">
    <name type="scientific">Methylobacterium persicinum</name>
    <dbReference type="NCBI Taxonomy" id="374426"/>
    <lineage>
        <taxon>Bacteria</taxon>
        <taxon>Pseudomonadati</taxon>
        <taxon>Pseudomonadota</taxon>
        <taxon>Alphaproteobacteria</taxon>
        <taxon>Hyphomicrobiales</taxon>
        <taxon>Methylobacteriaceae</taxon>
        <taxon>Methylobacterium</taxon>
    </lineage>
</organism>
<reference evidence="2 3" key="1">
    <citation type="submission" date="2023-07" db="EMBL/GenBank/DDBJ databases">
        <title>Genomic Encyclopedia of Type Strains, Phase IV (KMG-IV): sequencing the most valuable type-strain genomes for metagenomic binning, comparative biology and taxonomic classification.</title>
        <authorList>
            <person name="Goeker M."/>
        </authorList>
    </citation>
    <scope>NUCLEOTIDE SEQUENCE [LARGE SCALE GENOMIC DNA]</scope>
    <source>
        <strain evidence="2 3">DSM 19562</strain>
    </source>
</reference>
<proteinExistence type="predicted"/>
<feature type="compositionally biased region" description="Pro residues" evidence="1">
    <location>
        <begin position="62"/>
        <end position="72"/>
    </location>
</feature>
<comment type="caution">
    <text evidence="2">The sequence shown here is derived from an EMBL/GenBank/DDBJ whole genome shotgun (WGS) entry which is preliminary data.</text>
</comment>
<dbReference type="Gene3D" id="1.10.150.320">
    <property type="entry name" value="Photosystem II 12 kDa extrinsic protein"/>
    <property type="match status" value="1"/>
</dbReference>
<sequence>MLLLAGALAAVVQYLMPASPQGPSKVPPSVPARTAEAAPPQPTIRKILPPPQSQGGAAPVVVPAPTPAPQVKPAPTIAAPAEPAPPVLGQDDTTSFPTPPPSAAPQGEAEVARAETTEGPPALAILDLNTASVAELNHLRGGGNIGRAIVAKRPYGQVGDLLTKRVLSRSVYDRIKEQVTVR</sequence>
<dbReference type="EMBL" id="JAUSVV010000009">
    <property type="protein sequence ID" value="MDQ0444057.1"/>
    <property type="molecule type" value="Genomic_DNA"/>
</dbReference>
<accession>A0ABU0HQ37</accession>
<dbReference type="Proteomes" id="UP001236369">
    <property type="component" value="Unassembled WGS sequence"/>
</dbReference>
<name>A0ABU0HQ37_9HYPH</name>
<evidence type="ECO:0000313" key="3">
    <source>
        <dbReference type="Proteomes" id="UP001236369"/>
    </source>
</evidence>
<protein>
    <submittedName>
        <fullName evidence="2">DNA uptake protein ComE-like DNA-binding protein</fullName>
    </submittedName>
</protein>